<dbReference type="RefSeq" id="WP_345506193.1">
    <property type="nucleotide sequence ID" value="NZ_BAABIW010000006.1"/>
</dbReference>
<evidence type="ECO:0000313" key="7">
    <source>
        <dbReference type="EMBL" id="GAA5020127.1"/>
    </source>
</evidence>
<protein>
    <recommendedName>
        <fullName evidence="6">Adenosine deaminase domain-containing protein</fullName>
    </recommendedName>
</protein>
<dbReference type="InterPro" id="IPR032466">
    <property type="entry name" value="Metal_Hydrolase"/>
</dbReference>
<reference evidence="8" key="1">
    <citation type="journal article" date="2019" name="Int. J. Syst. Evol. Microbiol.">
        <title>The Global Catalogue of Microorganisms (GCM) 10K type strain sequencing project: providing services to taxonomists for standard genome sequencing and annotation.</title>
        <authorList>
            <consortium name="The Broad Institute Genomics Platform"/>
            <consortium name="The Broad Institute Genome Sequencing Center for Infectious Disease"/>
            <person name="Wu L."/>
            <person name="Ma J."/>
        </authorList>
    </citation>
    <scope>NUCLEOTIDE SEQUENCE [LARGE SCALE GENOMIC DNA]</scope>
    <source>
        <strain evidence="8">JCM 17687</strain>
    </source>
</reference>
<gene>
    <name evidence="7" type="ORF">GCM10023258_08520</name>
</gene>
<dbReference type="InterPro" id="IPR001365">
    <property type="entry name" value="A_deaminase_dom"/>
</dbReference>
<evidence type="ECO:0000259" key="6">
    <source>
        <dbReference type="Pfam" id="PF00962"/>
    </source>
</evidence>
<keyword evidence="4" id="KW-0378">Hydrolase</keyword>
<keyword evidence="5" id="KW-0862">Zinc</keyword>
<evidence type="ECO:0000256" key="4">
    <source>
        <dbReference type="ARBA" id="ARBA00022801"/>
    </source>
</evidence>
<name>A0ABP9J488_9MICO</name>
<comment type="similarity">
    <text evidence="2">Belongs to the metallo-dependent hydrolases superfamily. Adenosine and AMP deaminases family.</text>
</comment>
<dbReference type="SUPFAM" id="SSF51556">
    <property type="entry name" value="Metallo-dependent hydrolases"/>
    <property type="match status" value="1"/>
</dbReference>
<evidence type="ECO:0000256" key="2">
    <source>
        <dbReference type="ARBA" id="ARBA00006676"/>
    </source>
</evidence>
<dbReference type="InterPro" id="IPR006330">
    <property type="entry name" value="Ado/ade_deaminase"/>
</dbReference>
<proteinExistence type="inferred from homology"/>
<evidence type="ECO:0000313" key="8">
    <source>
        <dbReference type="Proteomes" id="UP001500427"/>
    </source>
</evidence>
<evidence type="ECO:0000256" key="1">
    <source>
        <dbReference type="ARBA" id="ARBA00001947"/>
    </source>
</evidence>
<dbReference type="PANTHER" id="PTHR43114:SF6">
    <property type="entry name" value="ADENINE DEAMINASE"/>
    <property type="match status" value="1"/>
</dbReference>
<dbReference type="PANTHER" id="PTHR43114">
    <property type="entry name" value="ADENINE DEAMINASE"/>
    <property type="match status" value="1"/>
</dbReference>
<comment type="caution">
    <text evidence="7">The sequence shown here is derived from an EMBL/GenBank/DDBJ whole genome shotgun (WGS) entry which is preliminary data.</text>
</comment>
<dbReference type="EMBL" id="BAABIW010000006">
    <property type="protein sequence ID" value="GAA5020127.1"/>
    <property type="molecule type" value="Genomic_DNA"/>
</dbReference>
<evidence type="ECO:0000256" key="5">
    <source>
        <dbReference type="ARBA" id="ARBA00022833"/>
    </source>
</evidence>
<evidence type="ECO:0000256" key="3">
    <source>
        <dbReference type="ARBA" id="ARBA00022723"/>
    </source>
</evidence>
<organism evidence="7 8">
    <name type="scientific">Terrabacter aeriphilus</name>
    <dbReference type="NCBI Taxonomy" id="515662"/>
    <lineage>
        <taxon>Bacteria</taxon>
        <taxon>Bacillati</taxon>
        <taxon>Actinomycetota</taxon>
        <taxon>Actinomycetes</taxon>
        <taxon>Micrococcales</taxon>
        <taxon>Intrasporangiaceae</taxon>
        <taxon>Terrabacter</taxon>
    </lineage>
</organism>
<dbReference type="Pfam" id="PF00962">
    <property type="entry name" value="A_deaminase"/>
    <property type="match status" value="1"/>
</dbReference>
<keyword evidence="3" id="KW-0479">Metal-binding</keyword>
<comment type="cofactor">
    <cofactor evidence="1">
        <name>Zn(2+)</name>
        <dbReference type="ChEBI" id="CHEBI:29105"/>
    </cofactor>
</comment>
<dbReference type="Gene3D" id="3.20.20.140">
    <property type="entry name" value="Metal-dependent hydrolases"/>
    <property type="match status" value="1"/>
</dbReference>
<keyword evidence="8" id="KW-1185">Reference proteome</keyword>
<feature type="domain" description="Adenosine deaminase" evidence="6">
    <location>
        <begin position="8"/>
        <end position="178"/>
    </location>
</feature>
<sequence length="181" mass="18541">MQKQVSLHEALTQLVPTCTRLRGVVAVGLAGAEAANPPGRFAEPLARAAAGGLPVVPHCGEGTGAAGVRAALALDPVRLCHGVGAQDDPALVEQLRERGVCVDMAPSSNVALGIVPDLASHPLPVLLRAGVDVTLSTDIPGFVGIGLVDELVRCAAAWSLTDAEVDRLLETSLRRSLQPTG</sequence>
<dbReference type="Proteomes" id="UP001500427">
    <property type="component" value="Unassembled WGS sequence"/>
</dbReference>
<accession>A0ABP9J488</accession>